<dbReference type="GO" id="GO:0009306">
    <property type="term" value="P:protein secretion"/>
    <property type="evidence" value="ECO:0007669"/>
    <property type="project" value="TreeGrafter"/>
</dbReference>
<keyword evidence="2" id="KW-1185">Reference proteome</keyword>
<organism evidence="1 2">
    <name type="scientific">Phialocephala subalpina</name>
    <dbReference type="NCBI Taxonomy" id="576137"/>
    <lineage>
        <taxon>Eukaryota</taxon>
        <taxon>Fungi</taxon>
        <taxon>Dikarya</taxon>
        <taxon>Ascomycota</taxon>
        <taxon>Pezizomycotina</taxon>
        <taxon>Leotiomycetes</taxon>
        <taxon>Helotiales</taxon>
        <taxon>Mollisiaceae</taxon>
        <taxon>Phialocephala</taxon>
        <taxon>Phialocephala fortinii species complex</taxon>
    </lineage>
</organism>
<dbReference type="AlphaFoldDB" id="A0A1L7X856"/>
<evidence type="ECO:0000313" key="1">
    <source>
        <dbReference type="EMBL" id="CZR61204.1"/>
    </source>
</evidence>
<dbReference type="Proteomes" id="UP000184330">
    <property type="component" value="Unassembled WGS sequence"/>
</dbReference>
<dbReference type="OrthoDB" id="191601at2759"/>
<gene>
    <name evidence="1" type="ORF">PAC_11100</name>
</gene>
<dbReference type="EMBL" id="FJOG01000017">
    <property type="protein sequence ID" value="CZR61204.1"/>
    <property type="molecule type" value="Genomic_DNA"/>
</dbReference>
<protein>
    <submittedName>
        <fullName evidence="1">Related to mouse T10 protein</fullName>
    </submittedName>
</protein>
<dbReference type="Pfam" id="PF05742">
    <property type="entry name" value="TANGO2"/>
    <property type="match status" value="1"/>
</dbReference>
<accession>A0A1L7X856</accession>
<dbReference type="GO" id="GO:0005794">
    <property type="term" value="C:Golgi apparatus"/>
    <property type="evidence" value="ECO:0007669"/>
    <property type="project" value="TreeGrafter"/>
</dbReference>
<name>A0A1L7X856_9HELO</name>
<reference evidence="1 2" key="1">
    <citation type="submission" date="2016-03" db="EMBL/GenBank/DDBJ databases">
        <authorList>
            <person name="Ploux O."/>
        </authorList>
    </citation>
    <scope>NUCLEOTIDE SEQUENCE [LARGE SCALE GENOMIC DNA]</scope>
    <source>
        <strain evidence="1 2">UAMH 11012</strain>
    </source>
</reference>
<dbReference type="PANTHER" id="PTHR17985:SF8">
    <property type="entry name" value="TRANSPORT AND GOLGI ORGANIZATION PROTEIN 2 HOMOLOG"/>
    <property type="match status" value="1"/>
</dbReference>
<dbReference type="PANTHER" id="PTHR17985">
    <property type="entry name" value="SER/THR-RICH PROTEIN T10 IN DGCR REGION"/>
    <property type="match status" value="1"/>
</dbReference>
<evidence type="ECO:0000313" key="2">
    <source>
        <dbReference type="Proteomes" id="UP000184330"/>
    </source>
</evidence>
<dbReference type="InterPro" id="IPR008551">
    <property type="entry name" value="TANGO2"/>
</dbReference>
<proteinExistence type="predicted"/>
<sequence>MCIVLVTTAHPDYALIVLDNRDEFVLRPTSRPHWWTSHHQSILSSRDLQRAEQGTWTGITKTGNFAVLTNYRETDTHDAKHPIQGTRSRGGMVTAWLEAPNDESTEMFARRLLEAEGVQGVGGFSLLCGKLRRRRDTVDGERELEPLAIISNRCDSSEDVPWIAEKRGEVYGLSNTSYSDPNVWPKVQMGKEMVLDVVENVVEHGLGEEELISKLYDVLDTDTLPLQNGRDFEEYILELKKSIFIPSIGQTETPPIQLPADEIATANPTLTKESKEYETELKEKERPEPAAAMTGIYGTQRQTIILVDWEGNVTFRERALWDDKGNKIKRGEADMTFRFGIEGWNGESKGNDVLPIAVL</sequence>
<dbReference type="GO" id="GO:0007030">
    <property type="term" value="P:Golgi organization"/>
    <property type="evidence" value="ECO:0007669"/>
    <property type="project" value="TreeGrafter"/>
</dbReference>